<evidence type="ECO:0000313" key="3">
    <source>
        <dbReference type="Proteomes" id="UP000765509"/>
    </source>
</evidence>
<dbReference type="AlphaFoldDB" id="A0A9Q3KIK6"/>
<sequence>MILTLLLGPQDERMMPPPISPLTTPYTSSPHHLQSLRSRETTSAMAKTPGNSTKFNKLPTSAPESGSEMSDMASSRELGIEVESQSHKDNQDPPVLPECEYASILNISNFSKSDIVS</sequence>
<feature type="region of interest" description="Disordered" evidence="1">
    <location>
        <begin position="1"/>
        <end position="95"/>
    </location>
</feature>
<gene>
    <name evidence="2" type="ORF">O181_121399</name>
</gene>
<organism evidence="2 3">
    <name type="scientific">Austropuccinia psidii MF-1</name>
    <dbReference type="NCBI Taxonomy" id="1389203"/>
    <lineage>
        <taxon>Eukaryota</taxon>
        <taxon>Fungi</taxon>
        <taxon>Dikarya</taxon>
        <taxon>Basidiomycota</taxon>
        <taxon>Pucciniomycotina</taxon>
        <taxon>Pucciniomycetes</taxon>
        <taxon>Pucciniales</taxon>
        <taxon>Sphaerophragmiaceae</taxon>
        <taxon>Austropuccinia</taxon>
    </lineage>
</organism>
<proteinExistence type="predicted"/>
<keyword evidence="3" id="KW-1185">Reference proteome</keyword>
<name>A0A9Q3KIK6_9BASI</name>
<comment type="caution">
    <text evidence="2">The sequence shown here is derived from an EMBL/GenBank/DDBJ whole genome shotgun (WGS) entry which is preliminary data.</text>
</comment>
<dbReference type="EMBL" id="AVOT02110596">
    <property type="protein sequence ID" value="MBW0581684.1"/>
    <property type="molecule type" value="Genomic_DNA"/>
</dbReference>
<evidence type="ECO:0000256" key="1">
    <source>
        <dbReference type="SAM" id="MobiDB-lite"/>
    </source>
</evidence>
<dbReference type="Proteomes" id="UP000765509">
    <property type="component" value="Unassembled WGS sequence"/>
</dbReference>
<protein>
    <submittedName>
        <fullName evidence="2">Uncharacterized protein</fullName>
    </submittedName>
</protein>
<evidence type="ECO:0000313" key="2">
    <source>
        <dbReference type="EMBL" id="MBW0581684.1"/>
    </source>
</evidence>
<feature type="compositionally biased region" description="Polar residues" evidence="1">
    <location>
        <begin position="21"/>
        <end position="68"/>
    </location>
</feature>
<accession>A0A9Q3KIK6</accession>
<reference evidence="2" key="1">
    <citation type="submission" date="2021-03" db="EMBL/GenBank/DDBJ databases">
        <title>Draft genome sequence of rust myrtle Austropuccinia psidii MF-1, a brazilian biotype.</title>
        <authorList>
            <person name="Quecine M.C."/>
            <person name="Pachon D.M.R."/>
            <person name="Bonatelli M.L."/>
            <person name="Correr F.H."/>
            <person name="Franceschini L.M."/>
            <person name="Leite T.F."/>
            <person name="Margarido G.R.A."/>
            <person name="Almeida C.A."/>
            <person name="Ferrarezi J.A."/>
            <person name="Labate C.A."/>
        </authorList>
    </citation>
    <scope>NUCLEOTIDE SEQUENCE</scope>
    <source>
        <strain evidence="2">MF-1</strain>
    </source>
</reference>